<proteinExistence type="predicted"/>
<dbReference type="AlphaFoldDB" id="A0A0F6BAB9"/>
<accession>A0A0F6BAB9</accession>
<dbReference type="KEGG" id="seo:STM14_5132"/>
<sequence length="40" mass="4763">MCYIYDNRGAAKKQTFSSTYTKRVAKKSKRLSSDHQRFFN</sequence>
<evidence type="ECO:0000313" key="1">
    <source>
        <dbReference type="EMBL" id="ACY91471.1"/>
    </source>
</evidence>
<dbReference type="HOGENOM" id="CLU_3296153_0_0_6"/>
<gene>
    <name evidence="1" type="ordered locus">STM14_5132</name>
</gene>
<protein>
    <submittedName>
        <fullName evidence="1">Uncharacterized protein</fullName>
    </submittedName>
</protein>
<dbReference type="EMBL" id="CP001363">
    <property type="protein sequence ID" value="ACY91471.1"/>
    <property type="molecule type" value="Genomic_DNA"/>
</dbReference>
<reference evidence="1 2" key="1">
    <citation type="journal article" date="2010" name="J. Bacteriol.">
        <title>Short-term signatures of evolutionary change in the Salmonella enterica serovar typhimurium 14028 genome.</title>
        <authorList>
            <person name="Jarvik T."/>
            <person name="Smillie C."/>
            <person name="Groisman E.A."/>
            <person name="Ochman H."/>
        </authorList>
    </citation>
    <scope>NUCLEOTIDE SEQUENCE [LARGE SCALE GENOMIC DNA]</scope>
    <source>
        <strain evidence="2">14028s / SGSC 2262</strain>
    </source>
</reference>
<dbReference type="Proteomes" id="UP000002695">
    <property type="component" value="Chromosome"/>
</dbReference>
<keyword evidence="2" id="KW-1185">Reference proteome</keyword>
<name>A0A0F6BAB9_SALT1</name>
<organism evidence="1 2">
    <name type="scientific">Salmonella typhimurium (strain 14028s / SGSC 2262)</name>
    <dbReference type="NCBI Taxonomy" id="588858"/>
    <lineage>
        <taxon>Bacteria</taxon>
        <taxon>Pseudomonadati</taxon>
        <taxon>Pseudomonadota</taxon>
        <taxon>Gammaproteobacteria</taxon>
        <taxon>Enterobacterales</taxon>
        <taxon>Enterobacteriaceae</taxon>
        <taxon>Salmonella</taxon>
    </lineage>
</organism>
<evidence type="ECO:0000313" key="2">
    <source>
        <dbReference type="Proteomes" id="UP000002695"/>
    </source>
</evidence>